<dbReference type="Proteomes" id="UP000321034">
    <property type="component" value="Unassembled WGS sequence"/>
</dbReference>
<evidence type="ECO:0000259" key="1">
    <source>
        <dbReference type="Pfam" id="PF06172"/>
    </source>
</evidence>
<dbReference type="InterPro" id="IPR039935">
    <property type="entry name" value="YML079W-like"/>
</dbReference>
<dbReference type="SUPFAM" id="SSF51182">
    <property type="entry name" value="RmlC-like cupins"/>
    <property type="match status" value="1"/>
</dbReference>
<accession>A0A5C8HVS7</accession>
<gene>
    <name evidence="2" type="ORF">FVP77_10975</name>
</gene>
<name>A0A5C8HVS7_9MICO</name>
<dbReference type="EMBL" id="VRSV01000002">
    <property type="protein sequence ID" value="TXK09450.1"/>
    <property type="molecule type" value="Genomic_DNA"/>
</dbReference>
<dbReference type="InterPro" id="IPR014710">
    <property type="entry name" value="RmlC-like_jellyroll"/>
</dbReference>
<dbReference type="CDD" id="cd06121">
    <property type="entry name" value="cupin_YML079wp"/>
    <property type="match status" value="1"/>
</dbReference>
<protein>
    <submittedName>
        <fullName evidence="2">Cupin domain-containing protein</fullName>
    </submittedName>
</protein>
<organism evidence="2 3">
    <name type="scientific">Microbacterium hatanonis</name>
    <dbReference type="NCBI Taxonomy" id="404366"/>
    <lineage>
        <taxon>Bacteria</taxon>
        <taxon>Bacillati</taxon>
        <taxon>Actinomycetota</taxon>
        <taxon>Actinomycetes</taxon>
        <taxon>Micrococcales</taxon>
        <taxon>Microbacteriaceae</taxon>
        <taxon>Microbacterium</taxon>
    </lineage>
</organism>
<keyword evidence="3" id="KW-1185">Reference proteome</keyword>
<dbReference type="OrthoDB" id="9798288at2"/>
<dbReference type="Gene3D" id="2.60.120.10">
    <property type="entry name" value="Jelly Rolls"/>
    <property type="match status" value="1"/>
</dbReference>
<dbReference type="AlphaFoldDB" id="A0A5C8HVS7"/>
<dbReference type="PANTHER" id="PTHR33387:SF3">
    <property type="entry name" value="DUF985 DOMAIN-CONTAINING PROTEIN"/>
    <property type="match status" value="1"/>
</dbReference>
<evidence type="ECO:0000313" key="3">
    <source>
        <dbReference type="Proteomes" id="UP000321034"/>
    </source>
</evidence>
<dbReference type="PANTHER" id="PTHR33387">
    <property type="entry name" value="RMLC-LIKE JELLY ROLL FOLD PROTEIN"/>
    <property type="match status" value="1"/>
</dbReference>
<dbReference type="RefSeq" id="WP_147894664.1">
    <property type="nucleotide sequence ID" value="NZ_BAAANR010000001.1"/>
</dbReference>
<dbReference type="Pfam" id="PF06172">
    <property type="entry name" value="Cupin_5"/>
    <property type="match status" value="1"/>
</dbReference>
<comment type="caution">
    <text evidence="2">The sequence shown here is derived from an EMBL/GenBank/DDBJ whole genome shotgun (WGS) entry which is preliminary data.</text>
</comment>
<sequence length="164" mass="17252">MADDALAERRTLDGRLIERLERPALAVELGLEPHPEGGWYRRTWTSPATVAVGGATRPAATLILFLLPTGEASGWHRVSSSEIWIASGVGPVALQLGGEGDEPEPGETIVVGDAGEGHAPQAVVPPGAWQRTLPADHDALVSCLVSPGFDFADFTMPDVDGRTP</sequence>
<dbReference type="InterPro" id="IPR009327">
    <property type="entry name" value="Cupin_DUF985"/>
</dbReference>
<dbReference type="InterPro" id="IPR011051">
    <property type="entry name" value="RmlC_Cupin_sf"/>
</dbReference>
<reference evidence="2 3" key="1">
    <citation type="submission" date="2019-08" db="EMBL/GenBank/DDBJ databases">
        <authorList>
            <person name="Dong K."/>
        </authorList>
    </citation>
    <scope>NUCLEOTIDE SEQUENCE [LARGE SCALE GENOMIC DNA]</scope>
    <source>
        <strain evidence="2 3">JCM14558</strain>
    </source>
</reference>
<feature type="domain" description="DUF985" evidence="1">
    <location>
        <begin position="27"/>
        <end position="156"/>
    </location>
</feature>
<proteinExistence type="predicted"/>
<evidence type="ECO:0000313" key="2">
    <source>
        <dbReference type="EMBL" id="TXK09450.1"/>
    </source>
</evidence>